<dbReference type="GO" id="GO:0005886">
    <property type="term" value="C:plasma membrane"/>
    <property type="evidence" value="ECO:0007669"/>
    <property type="project" value="UniProtKB-SubCell"/>
</dbReference>
<evidence type="ECO:0000313" key="8">
    <source>
        <dbReference type="EMBL" id="SDG89503.1"/>
    </source>
</evidence>
<keyword evidence="9" id="KW-1185">Reference proteome</keyword>
<evidence type="ECO:0000256" key="5">
    <source>
        <dbReference type="ARBA" id="ARBA00022989"/>
    </source>
</evidence>
<reference evidence="8 9" key="1">
    <citation type="submission" date="2016-10" db="EMBL/GenBank/DDBJ databases">
        <authorList>
            <person name="de Groot N.N."/>
        </authorList>
    </citation>
    <scope>NUCLEOTIDE SEQUENCE [LARGE SCALE GENOMIC DNA]</scope>
    <source>
        <strain evidence="8 9">DSM 5885</strain>
    </source>
</reference>
<evidence type="ECO:0000256" key="1">
    <source>
        <dbReference type="ARBA" id="ARBA00004651"/>
    </source>
</evidence>
<keyword evidence="4 7" id="KW-0812">Transmembrane</keyword>
<feature type="transmembrane region" description="Helical" evidence="7">
    <location>
        <begin position="152"/>
        <end position="171"/>
    </location>
</feature>
<name>A0A1G7XZH2_9RHOO</name>
<dbReference type="PANTHER" id="PTHR43663">
    <property type="entry name" value="CHROMATE TRANSPORT PROTEIN-RELATED"/>
    <property type="match status" value="1"/>
</dbReference>
<proteinExistence type="inferred from homology"/>
<feature type="transmembrane region" description="Helical" evidence="7">
    <location>
        <begin position="23"/>
        <end position="42"/>
    </location>
</feature>
<organism evidence="8 9">
    <name type="scientific">Propionivibrio dicarboxylicus</name>
    <dbReference type="NCBI Taxonomy" id="83767"/>
    <lineage>
        <taxon>Bacteria</taxon>
        <taxon>Pseudomonadati</taxon>
        <taxon>Pseudomonadota</taxon>
        <taxon>Betaproteobacteria</taxon>
        <taxon>Rhodocyclales</taxon>
        <taxon>Rhodocyclaceae</taxon>
        <taxon>Propionivibrio</taxon>
    </lineage>
</organism>
<dbReference type="PANTHER" id="PTHR43663:SF1">
    <property type="entry name" value="CHROMATE TRANSPORTER"/>
    <property type="match status" value="1"/>
</dbReference>
<dbReference type="InterPro" id="IPR052518">
    <property type="entry name" value="CHR_Transporter"/>
</dbReference>
<evidence type="ECO:0000256" key="3">
    <source>
        <dbReference type="ARBA" id="ARBA00022475"/>
    </source>
</evidence>
<gene>
    <name evidence="8" type="ORF">SAMN05660652_00845</name>
</gene>
<evidence type="ECO:0000256" key="7">
    <source>
        <dbReference type="SAM" id="Phobius"/>
    </source>
</evidence>
<dbReference type="Pfam" id="PF02417">
    <property type="entry name" value="Chromate_transp"/>
    <property type="match status" value="1"/>
</dbReference>
<evidence type="ECO:0000256" key="2">
    <source>
        <dbReference type="ARBA" id="ARBA00005262"/>
    </source>
</evidence>
<dbReference type="EMBL" id="FNCY01000002">
    <property type="protein sequence ID" value="SDG89503.1"/>
    <property type="molecule type" value="Genomic_DNA"/>
</dbReference>
<evidence type="ECO:0000256" key="4">
    <source>
        <dbReference type="ARBA" id="ARBA00022692"/>
    </source>
</evidence>
<keyword evidence="6 7" id="KW-0472">Membrane</keyword>
<evidence type="ECO:0000313" key="9">
    <source>
        <dbReference type="Proteomes" id="UP000198607"/>
    </source>
</evidence>
<protein>
    <submittedName>
        <fullName evidence="8">Chromate transporter</fullName>
    </submittedName>
</protein>
<comment type="similarity">
    <text evidence="2">Belongs to the chromate ion transporter (CHR) (TC 2.A.51) family.</text>
</comment>
<accession>A0A1G7XZH2</accession>
<feature type="transmembrane region" description="Helical" evidence="7">
    <location>
        <begin position="177"/>
        <end position="194"/>
    </location>
</feature>
<dbReference type="AlphaFoldDB" id="A0A1G7XZH2"/>
<dbReference type="Proteomes" id="UP000198607">
    <property type="component" value="Unassembled WGS sequence"/>
</dbReference>
<dbReference type="GO" id="GO:0015109">
    <property type="term" value="F:chromate transmembrane transporter activity"/>
    <property type="evidence" value="ECO:0007669"/>
    <property type="project" value="InterPro"/>
</dbReference>
<feature type="transmembrane region" description="Helical" evidence="7">
    <location>
        <begin position="118"/>
        <end position="140"/>
    </location>
</feature>
<evidence type="ECO:0000256" key="6">
    <source>
        <dbReference type="ARBA" id="ARBA00023136"/>
    </source>
</evidence>
<keyword evidence="5 7" id="KW-1133">Transmembrane helix</keyword>
<feature type="transmembrane region" description="Helical" evidence="7">
    <location>
        <begin position="84"/>
        <end position="112"/>
    </location>
</feature>
<comment type="subcellular location">
    <subcellularLocation>
        <location evidence="1">Cell membrane</location>
        <topology evidence="1">Multi-pass membrane protein</topology>
    </subcellularLocation>
</comment>
<sequence>MGCGRSPVLACDDRPRPTSLSDLFFSFTWLALQGFGGVLAVVQQELVERKRWMTNEEFVENWAVAQILPGPNVINISIMIGSRYFGLPGALAAMSGMIVLPLLLLLVLTVSYQQFSDIPAVAGALRGMGAVAAGLIMATGLKMLPALRKNPLGVPLCALFAGVCFVCIALLRVPLVYVLFGLGGIACVIAYWRIGR</sequence>
<keyword evidence="3" id="KW-1003">Cell membrane</keyword>
<dbReference type="InterPro" id="IPR003370">
    <property type="entry name" value="Chromate_transpt"/>
</dbReference>